<dbReference type="CDD" id="cd00761">
    <property type="entry name" value="Glyco_tranf_GTA_type"/>
    <property type="match status" value="1"/>
</dbReference>
<evidence type="ECO:0000256" key="4">
    <source>
        <dbReference type="ARBA" id="ARBA00022679"/>
    </source>
</evidence>
<sequence>MSRSIAVPLSCSVVVPVKDDAEELGGLLKALGRQTEPPLEIIVVDNGSSDDSARIAAGAGCRVLHEPVAGIPAAVAAGYDAAVGDLILRCDADSRPRPTWVAAHRRAHATAAQATGGTSVCTSPRVVAVTGPARFRLPAPLDLVTSAMYLGGYVLAVGSALGHPPLFGTTMSLRREWWQDVRDSVSRSADVHDDMDLSFSVLPHQTVRVTWDVAVDMSPRALRWGRPADVRARRAFVTLARAWQRQAPWDRWADRLAHRGLDPRRLGRRRQETGHRTSARKTEARPAPHTSSEQPR</sequence>
<dbReference type="Pfam" id="PF00535">
    <property type="entry name" value="Glycos_transf_2"/>
    <property type="match status" value="1"/>
</dbReference>
<comment type="subcellular location">
    <subcellularLocation>
        <location evidence="1">Cell membrane</location>
    </subcellularLocation>
</comment>
<dbReference type="PANTHER" id="PTHR43646">
    <property type="entry name" value="GLYCOSYLTRANSFERASE"/>
    <property type="match status" value="1"/>
</dbReference>
<dbReference type="Gene3D" id="3.90.550.10">
    <property type="entry name" value="Spore Coat Polysaccharide Biosynthesis Protein SpsA, Chain A"/>
    <property type="match status" value="1"/>
</dbReference>
<evidence type="ECO:0000259" key="11">
    <source>
        <dbReference type="Pfam" id="PF00535"/>
    </source>
</evidence>
<evidence type="ECO:0000256" key="7">
    <source>
        <dbReference type="ARBA" id="ARBA00037904"/>
    </source>
</evidence>
<comment type="function">
    <text evidence="6">Catalyzes the glycosylation of 4,4'-diaponeurosporenoate, i.e. the esterification of glucose at the C1'' position with the carboxyl group of 4,4'-diaponeurosporenic acid, to form glycosyl-4,4'-diaponeurosporenoate. This is a step in the biosynthesis of staphyloxanthin, an orange pigment present in most staphylococci strains.</text>
</comment>
<evidence type="ECO:0000313" key="13">
    <source>
        <dbReference type="Proteomes" id="UP000644727"/>
    </source>
</evidence>
<reference evidence="12 13" key="1">
    <citation type="submission" date="2020-10" db="EMBL/GenBank/DDBJ databases">
        <title>Draft genome and description of Brachybacterium epidermidis sp nov.</title>
        <authorList>
            <person name="Boxberger M."/>
            <person name="La Scola B."/>
        </authorList>
    </citation>
    <scope>NUCLEOTIDE SEQUENCE [LARGE SCALE GENOMIC DNA]</scope>
    <source>
        <strain evidence="12 13">Marseille-Q2903</strain>
    </source>
</reference>
<keyword evidence="13" id="KW-1185">Reference proteome</keyword>
<evidence type="ECO:0000256" key="5">
    <source>
        <dbReference type="ARBA" id="ARBA00023136"/>
    </source>
</evidence>
<keyword evidence="4" id="KW-0808">Transferase</keyword>
<comment type="similarity">
    <text evidence="8">Belongs to the glycosyltransferase 2 family. CrtQ subfamily.</text>
</comment>
<name>A0ABR9VYW7_9MICO</name>
<dbReference type="SUPFAM" id="SSF53448">
    <property type="entry name" value="Nucleotide-diphospho-sugar transferases"/>
    <property type="match status" value="1"/>
</dbReference>
<evidence type="ECO:0000256" key="6">
    <source>
        <dbReference type="ARBA" id="ARBA00037281"/>
    </source>
</evidence>
<feature type="region of interest" description="Disordered" evidence="10">
    <location>
        <begin position="263"/>
        <end position="296"/>
    </location>
</feature>
<dbReference type="InterPro" id="IPR001173">
    <property type="entry name" value="Glyco_trans_2-like"/>
</dbReference>
<evidence type="ECO:0000256" key="8">
    <source>
        <dbReference type="ARBA" id="ARBA00038120"/>
    </source>
</evidence>
<dbReference type="PANTHER" id="PTHR43646:SF2">
    <property type="entry name" value="GLYCOSYLTRANSFERASE 2-LIKE DOMAIN-CONTAINING PROTEIN"/>
    <property type="match status" value="1"/>
</dbReference>
<dbReference type="Proteomes" id="UP000644727">
    <property type="component" value="Unassembled WGS sequence"/>
</dbReference>
<evidence type="ECO:0000256" key="9">
    <source>
        <dbReference type="ARBA" id="ARBA00040345"/>
    </source>
</evidence>
<evidence type="ECO:0000256" key="10">
    <source>
        <dbReference type="SAM" id="MobiDB-lite"/>
    </source>
</evidence>
<organism evidence="12 13">
    <name type="scientific">Brachybacterium epidermidis</name>
    <dbReference type="NCBI Taxonomy" id="2781983"/>
    <lineage>
        <taxon>Bacteria</taxon>
        <taxon>Bacillati</taxon>
        <taxon>Actinomycetota</taxon>
        <taxon>Actinomycetes</taxon>
        <taxon>Micrococcales</taxon>
        <taxon>Dermabacteraceae</taxon>
        <taxon>Brachybacterium</taxon>
    </lineage>
</organism>
<keyword evidence="2" id="KW-1003">Cell membrane</keyword>
<keyword evidence="5" id="KW-0472">Membrane</keyword>
<proteinExistence type="inferred from homology"/>
<accession>A0ABR9VYW7</accession>
<protein>
    <recommendedName>
        <fullName evidence="9">4,4'-diaponeurosporenoate glycosyltransferase</fullName>
    </recommendedName>
</protein>
<keyword evidence="3" id="KW-0328">Glycosyltransferase</keyword>
<gene>
    <name evidence="12" type="ORF">IOE58_03885</name>
</gene>
<dbReference type="EMBL" id="JADEYR010000002">
    <property type="protein sequence ID" value="MBE9403366.1"/>
    <property type="molecule type" value="Genomic_DNA"/>
</dbReference>
<evidence type="ECO:0000313" key="12">
    <source>
        <dbReference type="EMBL" id="MBE9403366.1"/>
    </source>
</evidence>
<dbReference type="RefSeq" id="WP_193865104.1">
    <property type="nucleotide sequence ID" value="NZ_JADEYR010000002.1"/>
</dbReference>
<evidence type="ECO:0000256" key="2">
    <source>
        <dbReference type="ARBA" id="ARBA00022475"/>
    </source>
</evidence>
<dbReference type="InterPro" id="IPR029044">
    <property type="entry name" value="Nucleotide-diphossugar_trans"/>
</dbReference>
<evidence type="ECO:0000256" key="3">
    <source>
        <dbReference type="ARBA" id="ARBA00022676"/>
    </source>
</evidence>
<comment type="caution">
    <text evidence="12">The sequence shown here is derived from an EMBL/GenBank/DDBJ whole genome shotgun (WGS) entry which is preliminary data.</text>
</comment>
<comment type="pathway">
    <text evidence="7">Carotenoid biosynthesis; staphyloxanthin biosynthesis; staphyloxanthin from farnesyl diphosphate: step 4/5.</text>
</comment>
<evidence type="ECO:0000256" key="1">
    <source>
        <dbReference type="ARBA" id="ARBA00004236"/>
    </source>
</evidence>
<feature type="compositionally biased region" description="Basic and acidic residues" evidence="10">
    <location>
        <begin position="263"/>
        <end position="286"/>
    </location>
</feature>
<feature type="domain" description="Glycosyltransferase 2-like" evidence="11">
    <location>
        <begin position="12"/>
        <end position="103"/>
    </location>
</feature>